<dbReference type="EMBL" id="JACHOV010000003">
    <property type="protein sequence ID" value="MBB4640866.1"/>
    <property type="molecule type" value="Genomic_DNA"/>
</dbReference>
<gene>
    <name evidence="1" type="ORF">HNQ99_001159</name>
</gene>
<reference evidence="1 2" key="1">
    <citation type="submission" date="2020-08" db="EMBL/GenBank/DDBJ databases">
        <title>Genomic Encyclopedia of Type Strains, Phase IV (KMG-IV): sequencing the most valuable type-strain genomes for metagenomic binning, comparative biology and taxonomic classification.</title>
        <authorList>
            <person name="Goeker M."/>
        </authorList>
    </citation>
    <scope>NUCLEOTIDE SEQUENCE [LARGE SCALE GENOMIC DNA]</scope>
    <source>
        <strain evidence="1 2">DSM 7465</strain>
    </source>
</reference>
<dbReference type="AlphaFoldDB" id="A0A840HTN2"/>
<evidence type="ECO:0000313" key="1">
    <source>
        <dbReference type="EMBL" id="MBB4640866.1"/>
    </source>
</evidence>
<accession>A0A840HTN2</accession>
<dbReference type="Proteomes" id="UP000575068">
    <property type="component" value="Unassembled WGS sequence"/>
</dbReference>
<comment type="caution">
    <text evidence="1">The sequence shown here is derived from an EMBL/GenBank/DDBJ whole genome shotgun (WGS) entry which is preliminary data.</text>
</comment>
<sequence>MIERTFLHNIDLQAGQVSLLWTNPQTLRKAAFIDGRSSLSDRQPLQLPLSQFLEDEKARAPEPRYIFHIGFCGSTLLSRLLDVPGQAFVLREPNCLAGIANIKAGLAKKEINHPLLLPAIGATNRHLARPWAAAEPVIVKPSNWVNNILPELISQPGVKALFLTSSRREFLESVLRGGPARLAFAARATLHLSSEGGEYALVVADALTVDGDQSGRLARLALVLHAIQLHQFRVVAERSGWGEDKWLDYSHLAADPFDAAIRSTKALDLDIPPGAIANNIALWGERDAKDPGASFFSDRNSRLAVDVHAKHGAVIEQALDWADRFLPY</sequence>
<keyword evidence="2" id="KW-1185">Reference proteome</keyword>
<name>A0A840HTN2_9SPHN</name>
<protein>
    <submittedName>
        <fullName evidence="1">Uncharacterized protein</fullName>
    </submittedName>
</protein>
<organism evidence="1 2">
    <name type="scientific">Rhizorhapis suberifaciens</name>
    <name type="common">corky root of lettuce</name>
    <dbReference type="NCBI Taxonomy" id="13656"/>
    <lineage>
        <taxon>Bacteria</taxon>
        <taxon>Pseudomonadati</taxon>
        <taxon>Pseudomonadota</taxon>
        <taxon>Alphaproteobacteria</taxon>
        <taxon>Sphingomonadales</taxon>
        <taxon>Sphingomonadaceae</taxon>
        <taxon>Rhizorhapis</taxon>
    </lineage>
</organism>
<evidence type="ECO:0000313" key="2">
    <source>
        <dbReference type="Proteomes" id="UP000575068"/>
    </source>
</evidence>
<proteinExistence type="predicted"/>
<dbReference type="RefSeq" id="WP_184474678.1">
    <property type="nucleotide sequence ID" value="NZ_JACHOV010000003.1"/>
</dbReference>